<evidence type="ECO:0000256" key="1">
    <source>
        <dbReference type="SAM" id="MobiDB-lite"/>
    </source>
</evidence>
<dbReference type="InterPro" id="IPR036397">
    <property type="entry name" value="RNaseH_sf"/>
</dbReference>
<feature type="compositionally biased region" description="Low complexity" evidence="1">
    <location>
        <begin position="477"/>
        <end position="496"/>
    </location>
</feature>
<dbReference type="InterPro" id="IPR057670">
    <property type="entry name" value="SH3_retrovirus"/>
</dbReference>
<protein>
    <recommendedName>
        <fullName evidence="7">Reverse transcriptase Ty1/copia-type domain-containing protein</fullName>
    </recommendedName>
</protein>
<gene>
    <name evidence="5" type="ORF">TSUD_239490</name>
</gene>
<feature type="compositionally biased region" description="Low complexity" evidence="1">
    <location>
        <begin position="532"/>
        <end position="545"/>
    </location>
</feature>
<dbReference type="Pfam" id="PF07727">
    <property type="entry name" value="RVT_2"/>
    <property type="match status" value="1"/>
</dbReference>
<dbReference type="Pfam" id="PF25597">
    <property type="entry name" value="SH3_retrovirus"/>
    <property type="match status" value="1"/>
</dbReference>
<dbReference type="InterPro" id="IPR012337">
    <property type="entry name" value="RNaseH-like_sf"/>
</dbReference>
<name>A0A2Z6M6A1_TRISU</name>
<dbReference type="PANTHER" id="PTHR11439:SF494">
    <property type="entry name" value="CYSTEINE-RICH RLK (RECEPTOR-LIKE PROTEIN KINASE) 8"/>
    <property type="match status" value="1"/>
</dbReference>
<evidence type="ECO:0000313" key="5">
    <source>
        <dbReference type="EMBL" id="GAU20755.1"/>
    </source>
</evidence>
<evidence type="ECO:0008006" key="7">
    <source>
        <dbReference type="Google" id="ProtNLM"/>
    </source>
</evidence>
<dbReference type="EMBL" id="DF973218">
    <property type="protein sequence ID" value="GAU20755.1"/>
    <property type="molecule type" value="Genomic_DNA"/>
</dbReference>
<dbReference type="OrthoDB" id="1749595at2759"/>
<dbReference type="InterPro" id="IPR005162">
    <property type="entry name" value="Retrotrans_gag_dom"/>
</dbReference>
<dbReference type="SUPFAM" id="SSF53098">
    <property type="entry name" value="Ribonuclease H-like"/>
    <property type="match status" value="1"/>
</dbReference>
<feature type="region of interest" description="Disordered" evidence="1">
    <location>
        <begin position="477"/>
        <end position="560"/>
    </location>
</feature>
<feature type="compositionally biased region" description="Polar residues" evidence="1">
    <location>
        <begin position="497"/>
        <end position="522"/>
    </location>
</feature>
<dbReference type="InterPro" id="IPR013103">
    <property type="entry name" value="RVT_2"/>
</dbReference>
<dbReference type="SUPFAM" id="SSF56672">
    <property type="entry name" value="DNA/RNA polymerases"/>
    <property type="match status" value="1"/>
</dbReference>
<accession>A0A2Z6M6A1</accession>
<reference evidence="6" key="1">
    <citation type="journal article" date="2017" name="Front. Plant Sci.">
        <title>Climate Clever Clovers: New Paradigm to Reduce the Environmental Footprint of Ruminants by Breeding Low Methanogenic Forages Utilizing Haplotype Variation.</title>
        <authorList>
            <person name="Kaur P."/>
            <person name="Appels R."/>
            <person name="Bayer P.E."/>
            <person name="Keeble-Gagnere G."/>
            <person name="Wang J."/>
            <person name="Hirakawa H."/>
            <person name="Shirasawa K."/>
            <person name="Vercoe P."/>
            <person name="Stefanova K."/>
            <person name="Durmic Z."/>
            <person name="Nichols P."/>
            <person name="Revell C."/>
            <person name="Isobe S.N."/>
            <person name="Edwards D."/>
            <person name="Erskine W."/>
        </authorList>
    </citation>
    <scope>NUCLEOTIDE SEQUENCE [LARGE SCALE GENOMIC DNA]</scope>
    <source>
        <strain evidence="6">cv. Daliak</strain>
    </source>
</reference>
<feature type="domain" description="Retroviral polymerase SH3-like" evidence="4">
    <location>
        <begin position="399"/>
        <end position="451"/>
    </location>
</feature>
<dbReference type="Proteomes" id="UP000242715">
    <property type="component" value="Unassembled WGS sequence"/>
</dbReference>
<dbReference type="InterPro" id="IPR043502">
    <property type="entry name" value="DNA/RNA_pol_sf"/>
</dbReference>
<evidence type="ECO:0000259" key="2">
    <source>
        <dbReference type="Pfam" id="PF03732"/>
    </source>
</evidence>
<evidence type="ECO:0000313" key="6">
    <source>
        <dbReference type="Proteomes" id="UP000242715"/>
    </source>
</evidence>
<feature type="domain" description="Retrotransposon gag" evidence="2">
    <location>
        <begin position="40"/>
        <end position="149"/>
    </location>
</feature>
<evidence type="ECO:0000259" key="4">
    <source>
        <dbReference type="Pfam" id="PF25597"/>
    </source>
</evidence>
<proteinExistence type="predicted"/>
<evidence type="ECO:0000259" key="3">
    <source>
        <dbReference type="Pfam" id="PF07727"/>
    </source>
</evidence>
<sequence length="993" mass="112512">MVMALRSKNKMHFINGTFPRPDDSDHDSLAWDRCNTMLMSWLNNSVEPEISQSILWFDSALEIWNDLKERFYQDDVFRISDLQEEIFSLKQGDSSISNYYTEMKKLWQELDNFRPIPESSCIVDCAAIAKMKSYRDSDQVIRFLKGLNEQYSVVRSQIMLMDPLPKISKVYSVLVQQERQMVIPIDEAKLLAISGSNQYAGRCYLNRGRGARGGRSNGGRFKSNGTGRGNRLCSYCGQTNHIVDDCWKKYGYPPHMQNSQQDGVVNNCANTNAQHKALMALLQETSSKKMIGVAEMLNGLHILKTPSVSLGHIPTTSCINNVIKTYNKRLSFNNSSTKSASNFDIIHMDIWGPLAIPSMFCFKYFLTIVDDRSKFTWIYLMKVKSEASTHIKSFHAMANRHKLDSRSRKCLTLGFKTGVKGHILFDLQSKEIFISRDVVFFEHIFPFSNSSKNVTNQTKSTTQSTILYDDLEMCFPSTSNSSHSSQTNPSTSSQPNHSSTDTSDHTNMNDSLRSLTPTSDNANHLPFHPPMNLTLPTSITSTNSTIPPPPITNPLRKSNRVTHPPTYLQDYHTTLASTSHSALTATHPSSSQYKFPLSSSISYNHLSPAHKHYICNLSTLTEPPTYEEAMCDEHWKNTVNVELSALLKNKTWDLVKLPLHKKAIGCKWVFKLKLHADGTIERHKARLVAKGFTQTEGIDYTDTFSPVVKMTTVRMFMAIAASQHWPLFQLDVNTAFLHGDLNEEVYMKPLPGLPLPHPDLVCKLQRSLYGLKQASRQWNAKLTETLISSGYSQSKADYSLFTKRTSIGFTAILVYVDDLVLKLQDPRLVFPFVRENTHWTYYKPCSTPMQPQLQLQKSSGHPIFDPTTYRRLIGRLLYLTHSRPEISYVVSKLSQFLDSPTVAHMLVGLHVLKYLKTNPGQGLFFRSSSPLLLKGYYDSDWGACPDTRRSTTGFCFFLGTSIISWKSKKQSVISRSSSEAEYRALAQTTCEGQ</sequence>
<dbReference type="CDD" id="cd09272">
    <property type="entry name" value="RNase_HI_RT_Ty1"/>
    <property type="match status" value="1"/>
</dbReference>
<keyword evidence="6" id="KW-1185">Reference proteome</keyword>
<dbReference type="PANTHER" id="PTHR11439">
    <property type="entry name" value="GAG-POL-RELATED RETROTRANSPOSON"/>
    <property type="match status" value="1"/>
</dbReference>
<organism evidence="5 6">
    <name type="scientific">Trifolium subterraneum</name>
    <name type="common">Subterranean clover</name>
    <dbReference type="NCBI Taxonomy" id="3900"/>
    <lineage>
        <taxon>Eukaryota</taxon>
        <taxon>Viridiplantae</taxon>
        <taxon>Streptophyta</taxon>
        <taxon>Embryophyta</taxon>
        <taxon>Tracheophyta</taxon>
        <taxon>Spermatophyta</taxon>
        <taxon>Magnoliopsida</taxon>
        <taxon>eudicotyledons</taxon>
        <taxon>Gunneridae</taxon>
        <taxon>Pentapetalae</taxon>
        <taxon>rosids</taxon>
        <taxon>fabids</taxon>
        <taxon>Fabales</taxon>
        <taxon>Fabaceae</taxon>
        <taxon>Papilionoideae</taxon>
        <taxon>50 kb inversion clade</taxon>
        <taxon>NPAAA clade</taxon>
        <taxon>Hologalegina</taxon>
        <taxon>IRL clade</taxon>
        <taxon>Trifolieae</taxon>
        <taxon>Trifolium</taxon>
    </lineage>
</organism>
<dbReference type="Pfam" id="PF03732">
    <property type="entry name" value="Retrotrans_gag"/>
    <property type="match status" value="1"/>
</dbReference>
<dbReference type="Gene3D" id="3.30.420.10">
    <property type="entry name" value="Ribonuclease H-like superfamily/Ribonuclease H"/>
    <property type="match status" value="1"/>
</dbReference>
<dbReference type="AlphaFoldDB" id="A0A2Z6M6A1"/>
<feature type="domain" description="Reverse transcriptase Ty1/copia-type" evidence="3">
    <location>
        <begin position="649"/>
        <end position="826"/>
    </location>
</feature>
<dbReference type="GO" id="GO:0003676">
    <property type="term" value="F:nucleic acid binding"/>
    <property type="evidence" value="ECO:0007669"/>
    <property type="project" value="InterPro"/>
</dbReference>